<dbReference type="GO" id="GO:0000278">
    <property type="term" value="P:mitotic cell cycle"/>
    <property type="evidence" value="ECO:0007669"/>
    <property type="project" value="TreeGrafter"/>
</dbReference>
<comment type="caution">
    <text evidence="8">The sequence shown here is derived from an EMBL/GenBank/DDBJ whole genome shotgun (WGS) entry which is preliminary data.</text>
</comment>
<comment type="subcellular location">
    <subcellularLocation>
        <location evidence="5">Cytoplasm</location>
        <location evidence="5">Cytoskeleton</location>
        <location evidence="5">Microtubule organizing center</location>
    </subcellularLocation>
</comment>
<dbReference type="GO" id="GO:0007020">
    <property type="term" value="P:microtubule nucleation"/>
    <property type="evidence" value="ECO:0007669"/>
    <property type="project" value="InterPro"/>
</dbReference>
<name>A0A9P3LH21_9APHY</name>
<dbReference type="InterPro" id="IPR040457">
    <property type="entry name" value="GCP_C"/>
</dbReference>
<evidence type="ECO:0000256" key="4">
    <source>
        <dbReference type="ARBA" id="ARBA00023212"/>
    </source>
</evidence>
<dbReference type="EMBL" id="BPQB01000044">
    <property type="protein sequence ID" value="GJE94900.1"/>
    <property type="molecule type" value="Genomic_DNA"/>
</dbReference>
<evidence type="ECO:0000259" key="7">
    <source>
        <dbReference type="Pfam" id="PF17681"/>
    </source>
</evidence>
<accession>A0A9P3LH21</accession>
<gene>
    <name evidence="8" type="ORF">PsYK624_110760</name>
</gene>
<keyword evidence="2 5" id="KW-0963">Cytoplasm</keyword>
<dbReference type="GO" id="GO:0043015">
    <property type="term" value="F:gamma-tubulin binding"/>
    <property type="evidence" value="ECO:0007669"/>
    <property type="project" value="InterPro"/>
</dbReference>
<dbReference type="AlphaFoldDB" id="A0A9P3LH21"/>
<keyword evidence="9" id="KW-1185">Reference proteome</keyword>
<comment type="similarity">
    <text evidence="1 5">Belongs to the TUBGCP family.</text>
</comment>
<dbReference type="Pfam" id="PF17681">
    <property type="entry name" value="GCP_N_terminal"/>
    <property type="match status" value="1"/>
</dbReference>
<dbReference type="InterPro" id="IPR042241">
    <property type="entry name" value="GCP_C_sf"/>
</dbReference>
<proteinExistence type="inferred from homology"/>
<dbReference type="PANTHER" id="PTHR19302">
    <property type="entry name" value="GAMMA TUBULIN COMPLEX PROTEIN"/>
    <property type="match status" value="1"/>
</dbReference>
<dbReference type="GO" id="GO:0005816">
    <property type="term" value="C:spindle pole body"/>
    <property type="evidence" value="ECO:0007669"/>
    <property type="project" value="UniProtKB-ARBA"/>
</dbReference>
<dbReference type="PANTHER" id="PTHR19302:SF70">
    <property type="entry name" value="GAMMA-TUBULIN COMPLEX COMPONENT 6"/>
    <property type="match status" value="1"/>
</dbReference>
<dbReference type="GO" id="GO:0005874">
    <property type="term" value="C:microtubule"/>
    <property type="evidence" value="ECO:0007669"/>
    <property type="project" value="UniProtKB-KW"/>
</dbReference>
<feature type="domain" description="Gamma tubulin complex component protein N-terminal" evidence="7">
    <location>
        <begin position="52"/>
        <end position="321"/>
    </location>
</feature>
<dbReference type="GO" id="GO:0000922">
    <property type="term" value="C:spindle pole"/>
    <property type="evidence" value="ECO:0007669"/>
    <property type="project" value="InterPro"/>
</dbReference>
<evidence type="ECO:0000256" key="1">
    <source>
        <dbReference type="ARBA" id="ARBA00010337"/>
    </source>
</evidence>
<dbReference type="Pfam" id="PF04130">
    <property type="entry name" value="GCP_C_terminal"/>
    <property type="match status" value="1"/>
</dbReference>
<evidence type="ECO:0000313" key="8">
    <source>
        <dbReference type="EMBL" id="GJE94900.1"/>
    </source>
</evidence>
<feature type="domain" description="Gamma tubulin complex component C-terminal" evidence="6">
    <location>
        <begin position="468"/>
        <end position="868"/>
    </location>
</feature>
<dbReference type="OrthoDB" id="775571at2759"/>
<evidence type="ECO:0000313" key="9">
    <source>
        <dbReference type="Proteomes" id="UP000703269"/>
    </source>
</evidence>
<dbReference type="GO" id="GO:0051225">
    <property type="term" value="P:spindle assembly"/>
    <property type="evidence" value="ECO:0007669"/>
    <property type="project" value="TreeGrafter"/>
</dbReference>
<dbReference type="GO" id="GO:0031122">
    <property type="term" value="P:cytoplasmic microtubule organization"/>
    <property type="evidence" value="ECO:0007669"/>
    <property type="project" value="TreeGrafter"/>
</dbReference>
<dbReference type="GO" id="GO:0051321">
    <property type="term" value="P:meiotic cell cycle"/>
    <property type="evidence" value="ECO:0007669"/>
    <property type="project" value="TreeGrafter"/>
</dbReference>
<reference evidence="8 9" key="1">
    <citation type="submission" date="2021-08" db="EMBL/GenBank/DDBJ databases">
        <title>Draft Genome Sequence of Phanerochaete sordida strain YK-624.</title>
        <authorList>
            <person name="Mori T."/>
            <person name="Dohra H."/>
            <person name="Suzuki T."/>
            <person name="Kawagishi H."/>
            <person name="Hirai H."/>
        </authorList>
    </citation>
    <scope>NUCLEOTIDE SEQUENCE [LARGE SCALE GENOMIC DNA]</scope>
    <source>
        <strain evidence="8 9">YK-624</strain>
    </source>
</reference>
<evidence type="ECO:0000256" key="5">
    <source>
        <dbReference type="RuleBase" id="RU363050"/>
    </source>
</evidence>
<sequence>MRDSNVPLASPFLSERPSHTLAAARQIVLPTFEDQHDRVFKVAPRDLLEYLCISLTGMSSPLHVWNTSTESFSLRGVDDTESGRVLISSLDEITSASLIKRFLTIGTLMRRLDILTSRLRNNVGKAHQHLHAFGHSLSSVLAYFRATAAQLSSSIPTGEPDIHTLTALWTACGDVEEQLQDLAMLCRRSEDTKPDLYTDLPLVPAELLSVIYEHLERHIENSSLSTTTAIHAYMLTTVSADYFERICYAVGYYSRGTLANQSGRAEKVGTGLFDDEEEDEFVEGTADESFSRDEQFPRFFSADFSQSVLRARRSLKLLQAARPDHLILNGSWTRRKLRWFWSNDEVEAAWLDIEGDHPSTSPHSKRSNDDTSSAALGTHYKAGIQAFALFDLEPGTHLGSQAEASLSSTKDPFQPFLDHFPEQLPSLTPTLPMLRDLVLQPLSSHISAVSSELQAVFLSPDAGYLDFRRHLTLLRSYLLLTSPSFKSRLRAALFTDSPEADIEGMGARSMAVRARVLRSSKKHGVEPSSDTWVIGLAPALTEGNSWPPGGSDLSFYLRRVIIDALKADYMPPDKHDEEDREKDSLLEEAEWRLGFAIRDLPVASRARWLNPRSMEALDFLYMNYHPPHALDVLIPPDVLSKYHRIFAFNLRLMRVESIVKALFRMTLRRDTKQPTFETLASSRRLFLYFRFIAHTFVNALSSYVYDTAIGGAFHDFLTSLSPSSADEPHPHPASHETKPQTTSDVFALAERHSMLLDDILTACLLRGNQKSVGDVLRSALEVILKFGLLMADLHNGKVQEYEAAEPLVELFGTFRRRMFALRRGLKAMVDKTAALGTAASAEDAYFRVISGSLPQVAARLHDLLTRIEVPETWQDLPPSF</sequence>
<dbReference type="Proteomes" id="UP000703269">
    <property type="component" value="Unassembled WGS sequence"/>
</dbReference>
<keyword evidence="3 5" id="KW-0493">Microtubule</keyword>
<evidence type="ECO:0000259" key="6">
    <source>
        <dbReference type="Pfam" id="PF04130"/>
    </source>
</evidence>
<keyword evidence="4 5" id="KW-0206">Cytoskeleton</keyword>
<dbReference type="GO" id="GO:0000930">
    <property type="term" value="C:gamma-tubulin complex"/>
    <property type="evidence" value="ECO:0007669"/>
    <property type="project" value="TreeGrafter"/>
</dbReference>
<dbReference type="GO" id="GO:0051011">
    <property type="term" value="F:microtubule minus-end binding"/>
    <property type="evidence" value="ECO:0007669"/>
    <property type="project" value="TreeGrafter"/>
</dbReference>
<dbReference type="InterPro" id="IPR007259">
    <property type="entry name" value="GCP"/>
</dbReference>
<evidence type="ECO:0000256" key="2">
    <source>
        <dbReference type="ARBA" id="ARBA00022490"/>
    </source>
</evidence>
<dbReference type="Gene3D" id="1.20.120.1900">
    <property type="entry name" value="Gamma-tubulin complex, C-terminal domain"/>
    <property type="match status" value="1"/>
</dbReference>
<organism evidence="8 9">
    <name type="scientific">Phanerochaete sordida</name>
    <dbReference type="NCBI Taxonomy" id="48140"/>
    <lineage>
        <taxon>Eukaryota</taxon>
        <taxon>Fungi</taxon>
        <taxon>Dikarya</taxon>
        <taxon>Basidiomycota</taxon>
        <taxon>Agaricomycotina</taxon>
        <taxon>Agaricomycetes</taxon>
        <taxon>Polyporales</taxon>
        <taxon>Phanerochaetaceae</taxon>
        <taxon>Phanerochaete</taxon>
    </lineage>
</organism>
<dbReference type="InterPro" id="IPR041470">
    <property type="entry name" value="GCP_N"/>
</dbReference>
<evidence type="ECO:0000256" key="3">
    <source>
        <dbReference type="ARBA" id="ARBA00022701"/>
    </source>
</evidence>
<protein>
    <recommendedName>
        <fullName evidence="5">Spindle pole body component</fullName>
    </recommendedName>
</protein>